<dbReference type="GO" id="GO:0030148">
    <property type="term" value="P:sphingolipid biosynthetic process"/>
    <property type="evidence" value="ECO:0007669"/>
    <property type="project" value="TreeGrafter"/>
</dbReference>
<evidence type="ECO:0000256" key="5">
    <source>
        <dbReference type="ARBA" id="ARBA00022832"/>
    </source>
</evidence>
<evidence type="ECO:0000256" key="1">
    <source>
        <dbReference type="ARBA" id="ARBA00004141"/>
    </source>
</evidence>
<keyword evidence="9 10" id="KW-0275">Fatty acid biosynthesis</keyword>
<comment type="caution">
    <text evidence="11">The sequence shown here is derived from an EMBL/GenBank/DDBJ whole genome shotgun (WGS) entry which is preliminary data.</text>
</comment>
<keyword evidence="8 10" id="KW-0472">Membrane</keyword>
<dbReference type="GO" id="GO:0009922">
    <property type="term" value="F:fatty acid elongase activity"/>
    <property type="evidence" value="ECO:0007669"/>
    <property type="project" value="UniProtKB-EC"/>
</dbReference>
<dbReference type="GO" id="GO:0042761">
    <property type="term" value="P:very long-chain fatty acid biosynthetic process"/>
    <property type="evidence" value="ECO:0007669"/>
    <property type="project" value="TreeGrafter"/>
</dbReference>
<keyword evidence="3 10" id="KW-0808">Transferase</keyword>
<comment type="catalytic activity">
    <reaction evidence="10">
        <text>a very-long-chain acyl-CoA + malonyl-CoA + H(+) = a very-long-chain 3-oxoacyl-CoA + CO2 + CoA</text>
        <dbReference type="Rhea" id="RHEA:32727"/>
        <dbReference type="ChEBI" id="CHEBI:15378"/>
        <dbReference type="ChEBI" id="CHEBI:16526"/>
        <dbReference type="ChEBI" id="CHEBI:57287"/>
        <dbReference type="ChEBI" id="CHEBI:57384"/>
        <dbReference type="ChEBI" id="CHEBI:90725"/>
        <dbReference type="ChEBI" id="CHEBI:90736"/>
        <dbReference type="EC" id="2.3.1.199"/>
    </reaction>
</comment>
<dbReference type="PANTHER" id="PTHR11157:SF21">
    <property type="entry name" value="ELONGATION OF VERY LONG CHAIN FATTY ACIDS PROTEIN"/>
    <property type="match status" value="1"/>
</dbReference>
<dbReference type="PROSITE" id="PS01188">
    <property type="entry name" value="ELO"/>
    <property type="match status" value="1"/>
</dbReference>
<evidence type="ECO:0000256" key="8">
    <source>
        <dbReference type="ARBA" id="ARBA00023136"/>
    </source>
</evidence>
<keyword evidence="2 10" id="KW-0444">Lipid biosynthesis</keyword>
<dbReference type="EC" id="2.3.1.199" evidence="10"/>
<keyword evidence="6 10" id="KW-1133">Transmembrane helix</keyword>
<dbReference type="GO" id="GO:0034625">
    <property type="term" value="P:fatty acid elongation, monounsaturated fatty acid"/>
    <property type="evidence" value="ECO:0007669"/>
    <property type="project" value="TreeGrafter"/>
</dbReference>
<evidence type="ECO:0000256" key="6">
    <source>
        <dbReference type="ARBA" id="ARBA00022989"/>
    </source>
</evidence>
<name>A0A8S1AT12_ARCPL</name>
<comment type="subcellular location">
    <subcellularLocation>
        <location evidence="1">Membrane</location>
        <topology evidence="1">Multi-pass membrane protein</topology>
    </subcellularLocation>
</comment>
<comment type="similarity">
    <text evidence="10">Belongs to the ELO family.</text>
</comment>
<evidence type="ECO:0000313" key="11">
    <source>
        <dbReference type="EMBL" id="CAB3248927.1"/>
    </source>
</evidence>
<dbReference type="Pfam" id="PF01151">
    <property type="entry name" value="ELO"/>
    <property type="match status" value="1"/>
</dbReference>
<dbReference type="AlphaFoldDB" id="A0A8S1AT12"/>
<keyword evidence="4 10" id="KW-0812">Transmembrane</keyword>
<feature type="transmembrane region" description="Helical" evidence="10">
    <location>
        <begin position="238"/>
        <end position="256"/>
    </location>
</feature>
<evidence type="ECO:0000256" key="7">
    <source>
        <dbReference type="ARBA" id="ARBA00023098"/>
    </source>
</evidence>
<reference evidence="11 12" key="1">
    <citation type="submission" date="2020-04" db="EMBL/GenBank/DDBJ databases">
        <authorList>
            <person name="Wallbank WR R."/>
            <person name="Pardo Diaz C."/>
            <person name="Kozak K."/>
            <person name="Martin S."/>
            <person name="Jiggins C."/>
            <person name="Moest M."/>
            <person name="Warren A I."/>
            <person name="Byers J.R.P. K."/>
            <person name="Montejo-Kovacevich G."/>
            <person name="Yen C E."/>
        </authorList>
    </citation>
    <scope>NUCLEOTIDE SEQUENCE [LARGE SCALE GENOMIC DNA]</scope>
</reference>
<dbReference type="PANTHER" id="PTHR11157">
    <property type="entry name" value="FATTY ACID ACYL TRANSFERASE-RELATED"/>
    <property type="match status" value="1"/>
</dbReference>
<keyword evidence="5 10" id="KW-0276">Fatty acid metabolism</keyword>
<dbReference type="InterPro" id="IPR002076">
    <property type="entry name" value="ELO_fam"/>
</dbReference>
<evidence type="ECO:0000313" key="12">
    <source>
        <dbReference type="Proteomes" id="UP000494256"/>
    </source>
</evidence>
<evidence type="ECO:0000256" key="10">
    <source>
        <dbReference type="RuleBase" id="RU361115"/>
    </source>
</evidence>
<dbReference type="GO" id="GO:0005789">
    <property type="term" value="C:endoplasmic reticulum membrane"/>
    <property type="evidence" value="ECO:0007669"/>
    <property type="project" value="TreeGrafter"/>
</dbReference>
<sequence>MSVILRGAVKLYYYLNDEIRDTRTQDWFLIRSPWPGLALLTLYLLMVLRWLPDYMKNRPAYDLRSIMAVYNASQMIGCIYIAYKGLSLGWLNHYSLLCQGLDNGPNALEYAWTVCYGYFVMKLIDLLDTIFFVLRKKHNQVTFLHVYHHWGMVAVSWGIVKWVPGGHVTSLIILNSIVHFVMYGYYLMTSLDGTNRQALRRWKKHITQIQIFQFAMLFVHHFAMLLKRECAFPSPPAYILLPQNFFMLLLFSDFYYRSYFKSKKQ</sequence>
<feature type="transmembrane region" description="Helical" evidence="10">
    <location>
        <begin position="209"/>
        <end position="226"/>
    </location>
</feature>
<feature type="transmembrane region" description="Helical" evidence="10">
    <location>
        <begin position="110"/>
        <end position="134"/>
    </location>
</feature>
<evidence type="ECO:0000256" key="2">
    <source>
        <dbReference type="ARBA" id="ARBA00022516"/>
    </source>
</evidence>
<evidence type="ECO:0000256" key="9">
    <source>
        <dbReference type="ARBA" id="ARBA00023160"/>
    </source>
</evidence>
<accession>A0A8S1AT12</accession>
<feature type="transmembrane region" description="Helical" evidence="10">
    <location>
        <begin position="166"/>
        <end position="188"/>
    </location>
</feature>
<evidence type="ECO:0000256" key="4">
    <source>
        <dbReference type="ARBA" id="ARBA00022692"/>
    </source>
</evidence>
<dbReference type="GO" id="GO:0019367">
    <property type="term" value="P:fatty acid elongation, saturated fatty acid"/>
    <property type="evidence" value="ECO:0007669"/>
    <property type="project" value="TreeGrafter"/>
</dbReference>
<dbReference type="Proteomes" id="UP000494256">
    <property type="component" value="Unassembled WGS sequence"/>
</dbReference>
<organism evidence="11 12">
    <name type="scientific">Arctia plantaginis</name>
    <name type="common">Wood tiger moth</name>
    <name type="synonym">Phalaena plantaginis</name>
    <dbReference type="NCBI Taxonomy" id="874455"/>
    <lineage>
        <taxon>Eukaryota</taxon>
        <taxon>Metazoa</taxon>
        <taxon>Ecdysozoa</taxon>
        <taxon>Arthropoda</taxon>
        <taxon>Hexapoda</taxon>
        <taxon>Insecta</taxon>
        <taxon>Pterygota</taxon>
        <taxon>Neoptera</taxon>
        <taxon>Endopterygota</taxon>
        <taxon>Lepidoptera</taxon>
        <taxon>Glossata</taxon>
        <taxon>Ditrysia</taxon>
        <taxon>Noctuoidea</taxon>
        <taxon>Erebidae</taxon>
        <taxon>Arctiinae</taxon>
        <taxon>Arctia</taxon>
    </lineage>
</organism>
<protein>
    <recommendedName>
        <fullName evidence="10">Elongation of very long chain fatty acids protein</fullName>
        <ecNumber evidence="10">2.3.1.199</ecNumber>
    </recommendedName>
    <alternativeName>
        <fullName evidence="10">Very-long-chain 3-oxoacyl-CoA synthase</fullName>
    </alternativeName>
</protein>
<keyword evidence="7 10" id="KW-0443">Lipid metabolism</keyword>
<feature type="transmembrane region" description="Helical" evidence="10">
    <location>
        <begin position="141"/>
        <end position="160"/>
    </location>
</feature>
<proteinExistence type="inferred from homology"/>
<dbReference type="InterPro" id="IPR030457">
    <property type="entry name" value="ELO_CS"/>
</dbReference>
<dbReference type="EMBL" id="CADEBD010000344">
    <property type="protein sequence ID" value="CAB3248927.1"/>
    <property type="molecule type" value="Genomic_DNA"/>
</dbReference>
<dbReference type="OrthoDB" id="270318at2759"/>
<gene>
    <name evidence="11" type="ORF">APLA_LOCUS12580</name>
</gene>
<feature type="transmembrane region" description="Helical" evidence="10">
    <location>
        <begin position="34"/>
        <end position="51"/>
    </location>
</feature>
<dbReference type="GO" id="GO:0034626">
    <property type="term" value="P:fatty acid elongation, polyunsaturated fatty acid"/>
    <property type="evidence" value="ECO:0007669"/>
    <property type="project" value="TreeGrafter"/>
</dbReference>
<evidence type="ECO:0000256" key="3">
    <source>
        <dbReference type="ARBA" id="ARBA00022679"/>
    </source>
</evidence>